<evidence type="ECO:0000313" key="12">
    <source>
        <dbReference type="Proteomes" id="UP000366051"/>
    </source>
</evidence>
<dbReference type="GO" id="GO:0046872">
    <property type="term" value="F:metal ion binding"/>
    <property type="evidence" value="ECO:0007669"/>
    <property type="project" value="UniProtKB-KW"/>
</dbReference>
<comment type="function">
    <text evidence="9">Acts as a magnesium transporter.</text>
</comment>
<dbReference type="GO" id="GO:0005886">
    <property type="term" value="C:plasma membrane"/>
    <property type="evidence" value="ECO:0007669"/>
    <property type="project" value="UniProtKB-SubCell"/>
</dbReference>
<dbReference type="InterPro" id="IPR006669">
    <property type="entry name" value="MgtE_transporter"/>
</dbReference>
<dbReference type="InterPro" id="IPR046342">
    <property type="entry name" value="CBS_dom_sf"/>
</dbReference>
<dbReference type="GO" id="GO:0015095">
    <property type="term" value="F:magnesium ion transmembrane transporter activity"/>
    <property type="evidence" value="ECO:0007669"/>
    <property type="project" value="UniProtKB-UniRule"/>
</dbReference>
<keyword evidence="9" id="KW-1003">Cell membrane</keyword>
<dbReference type="AlphaFoldDB" id="A0A5Q2MWR0"/>
<evidence type="ECO:0000256" key="1">
    <source>
        <dbReference type="ARBA" id="ARBA00004141"/>
    </source>
</evidence>
<keyword evidence="5 9" id="KW-0460">Magnesium</keyword>
<proteinExistence type="inferred from homology"/>
<organism evidence="11 12">
    <name type="scientific">Heliorestis convoluta</name>
    <dbReference type="NCBI Taxonomy" id="356322"/>
    <lineage>
        <taxon>Bacteria</taxon>
        <taxon>Bacillati</taxon>
        <taxon>Bacillota</taxon>
        <taxon>Clostridia</taxon>
        <taxon>Eubacteriales</taxon>
        <taxon>Heliobacteriaceae</taxon>
        <taxon>Heliorestis</taxon>
    </lineage>
</organism>
<dbReference type="RefSeq" id="WP_207707901.1">
    <property type="nucleotide sequence ID" value="NZ_CP045875.1"/>
</dbReference>
<dbReference type="Pfam" id="PF00571">
    <property type="entry name" value="CBS"/>
    <property type="match status" value="2"/>
</dbReference>
<evidence type="ECO:0000256" key="6">
    <source>
        <dbReference type="ARBA" id="ARBA00022989"/>
    </source>
</evidence>
<feature type="transmembrane region" description="Helical" evidence="9">
    <location>
        <begin position="163"/>
        <end position="183"/>
    </location>
</feature>
<dbReference type="InterPro" id="IPR006667">
    <property type="entry name" value="SLC41_membr_dom"/>
</dbReference>
<keyword evidence="7 9" id="KW-0472">Membrane</keyword>
<dbReference type="SUPFAM" id="SSF54631">
    <property type="entry name" value="CBS-domain pair"/>
    <property type="match status" value="1"/>
</dbReference>
<dbReference type="Pfam" id="PF01769">
    <property type="entry name" value="MgtE"/>
    <property type="match status" value="1"/>
</dbReference>
<keyword evidence="4 9" id="KW-0812">Transmembrane</keyword>
<evidence type="ECO:0000256" key="8">
    <source>
        <dbReference type="PROSITE-ProRule" id="PRU00703"/>
    </source>
</evidence>
<reference evidence="12" key="1">
    <citation type="submission" date="2019-11" db="EMBL/GenBank/DDBJ databases">
        <title>Genome sequence of Heliorestis convoluta strain HH, an alkaliphilic and minimalistic phototrophic bacterium from a soda lake in Egypt.</title>
        <authorList>
            <person name="Dewey E.D."/>
            <person name="Stokes L.M."/>
            <person name="Burchell B.M."/>
            <person name="Shaffer K.N."/>
            <person name="Huntington A.M."/>
            <person name="Baker J.M."/>
            <person name="Nadendla S."/>
            <person name="Giglio M.G."/>
            <person name="Touchman J.W."/>
            <person name="Blankenship R.E."/>
            <person name="Madigan M.T."/>
            <person name="Sattley W.M."/>
        </authorList>
    </citation>
    <scope>NUCLEOTIDE SEQUENCE [LARGE SCALE GENOMIC DNA]</scope>
    <source>
        <strain evidence="12">HH</strain>
    </source>
</reference>
<protein>
    <recommendedName>
        <fullName evidence="9">Magnesium transporter MgtE</fullName>
    </recommendedName>
</protein>
<feature type="domain" description="CBS" evidence="10">
    <location>
        <begin position="79"/>
        <end position="135"/>
    </location>
</feature>
<keyword evidence="9" id="KW-0479">Metal-binding</keyword>
<evidence type="ECO:0000256" key="9">
    <source>
        <dbReference type="RuleBase" id="RU362011"/>
    </source>
</evidence>
<accession>A0A5Q2MWR0</accession>
<keyword evidence="12" id="KW-1185">Reference proteome</keyword>
<evidence type="ECO:0000256" key="5">
    <source>
        <dbReference type="ARBA" id="ARBA00022842"/>
    </source>
</evidence>
<feature type="domain" description="CBS" evidence="10">
    <location>
        <begin position="15"/>
        <end position="78"/>
    </location>
</feature>
<dbReference type="Proteomes" id="UP000366051">
    <property type="component" value="Chromosome"/>
</dbReference>
<keyword evidence="6 9" id="KW-1133">Transmembrane helix</keyword>
<feature type="transmembrane region" description="Helical" evidence="9">
    <location>
        <begin position="263"/>
        <end position="289"/>
    </location>
</feature>
<dbReference type="PANTHER" id="PTHR41394">
    <property type="entry name" value="MAGNESIUM TRANSPORTER MGTE"/>
    <property type="match status" value="1"/>
</dbReference>
<keyword evidence="3 9" id="KW-0813">Transport</keyword>
<feature type="transmembrane region" description="Helical" evidence="9">
    <location>
        <begin position="301"/>
        <end position="324"/>
    </location>
</feature>
<gene>
    <name evidence="11" type="ORF">FTV88_0628</name>
</gene>
<name>A0A5Q2MWR0_9FIRM</name>
<dbReference type="KEGG" id="hcv:FTV88_0628"/>
<evidence type="ECO:0000259" key="10">
    <source>
        <dbReference type="PROSITE" id="PS51371"/>
    </source>
</evidence>
<comment type="similarity">
    <text evidence="2 9">Belongs to the SLC41A transporter family.</text>
</comment>
<comment type="subunit">
    <text evidence="9">Homodimer.</text>
</comment>
<evidence type="ECO:0000313" key="11">
    <source>
        <dbReference type="EMBL" id="QGG46807.1"/>
    </source>
</evidence>
<feature type="transmembrane region" description="Helical" evidence="9">
    <location>
        <begin position="189"/>
        <end position="216"/>
    </location>
</feature>
<dbReference type="InterPro" id="IPR000644">
    <property type="entry name" value="CBS_dom"/>
</dbReference>
<keyword evidence="8" id="KW-0129">CBS domain</keyword>
<evidence type="ECO:0000256" key="4">
    <source>
        <dbReference type="ARBA" id="ARBA00022692"/>
    </source>
</evidence>
<dbReference type="SUPFAM" id="SSF161093">
    <property type="entry name" value="MgtE membrane domain-like"/>
    <property type="match status" value="1"/>
</dbReference>
<dbReference type="PANTHER" id="PTHR41394:SF8">
    <property type="entry name" value="MAGNESIUM TRANSPORTER MGTE"/>
    <property type="match status" value="1"/>
</dbReference>
<evidence type="ECO:0000256" key="3">
    <source>
        <dbReference type="ARBA" id="ARBA00022448"/>
    </source>
</evidence>
<sequence length="330" mass="35559">MTTKTYAHESAGSIMATHFLAVPEHYSVKDAIQFLKQHEINGENKYYLYVTDPQNVLKGLLPIRNLVSASDEQTVSDVMQSKVVSVNVNMDREAVAKLMQQHDFISIPVVDDQGVLVGIIDADDVYDVVEEEATEDFHKMAPVGLLKTSLKDATVGLLFRKRVGWLLVLVFMNIFSGAGIAYFEETIEAVVALVFFLPLLIDSGGNAGSQSATLMVRALATGDVKLRDWTRFLGKEVAVASLMGLAMGLAVATIGIFRAGPEVAVVVALTMVVVVLVGSVIGMSLPFALSRLRLDPATASAPLITSIADIAGVLIYFSIATWYLGSVGMM</sequence>
<dbReference type="PROSITE" id="PS51371">
    <property type="entry name" value="CBS"/>
    <property type="match status" value="2"/>
</dbReference>
<dbReference type="EMBL" id="CP045875">
    <property type="protein sequence ID" value="QGG46807.1"/>
    <property type="molecule type" value="Genomic_DNA"/>
</dbReference>
<dbReference type="CDD" id="cd04606">
    <property type="entry name" value="CBS_pair_Mg_transporter"/>
    <property type="match status" value="1"/>
</dbReference>
<evidence type="ECO:0000256" key="2">
    <source>
        <dbReference type="ARBA" id="ARBA00009749"/>
    </source>
</evidence>
<dbReference type="SMART" id="SM00116">
    <property type="entry name" value="CBS"/>
    <property type="match status" value="2"/>
</dbReference>
<dbReference type="Gene3D" id="1.10.357.20">
    <property type="entry name" value="SLC41 divalent cation transporters, integral membrane domain"/>
    <property type="match status" value="1"/>
</dbReference>
<feature type="transmembrane region" description="Helical" evidence="9">
    <location>
        <begin position="237"/>
        <end position="257"/>
    </location>
</feature>
<dbReference type="NCBIfam" id="TIGR00400">
    <property type="entry name" value="mgtE"/>
    <property type="match status" value="1"/>
</dbReference>
<dbReference type="Gene3D" id="3.10.580.10">
    <property type="entry name" value="CBS-domain"/>
    <property type="match status" value="1"/>
</dbReference>
<comment type="subcellular location">
    <subcellularLocation>
        <location evidence="9">Cell membrane</location>
        <topology evidence="9">Multi-pass membrane protein</topology>
    </subcellularLocation>
    <subcellularLocation>
        <location evidence="1">Membrane</location>
        <topology evidence="1">Multi-pass membrane protein</topology>
    </subcellularLocation>
</comment>
<evidence type="ECO:0000256" key="7">
    <source>
        <dbReference type="ARBA" id="ARBA00023136"/>
    </source>
</evidence>
<dbReference type="InterPro" id="IPR036739">
    <property type="entry name" value="SLC41_membr_dom_sf"/>
</dbReference>